<dbReference type="RefSeq" id="WP_014967175.1">
    <property type="nucleotide sequence ID" value="NC_018664.1"/>
</dbReference>
<dbReference type="HOGENOM" id="CLU_014132_1_0_9"/>
<name>K0AVY0_GOTA9</name>
<protein>
    <recommendedName>
        <fullName evidence="4 10">4-alpha-glucanotransferase</fullName>
        <ecNumber evidence="3 10">2.4.1.25</ecNumber>
    </recommendedName>
    <alternativeName>
        <fullName evidence="8 10">Amylomaltase</fullName>
    </alternativeName>
    <alternativeName>
        <fullName evidence="9 10">Disproportionating enzyme</fullName>
    </alternativeName>
</protein>
<gene>
    <name evidence="11" type="primary">malQ</name>
    <name evidence="11" type="ordered locus">Curi_c10240</name>
</gene>
<evidence type="ECO:0000256" key="8">
    <source>
        <dbReference type="ARBA" id="ARBA00031423"/>
    </source>
</evidence>
<proteinExistence type="inferred from homology"/>
<evidence type="ECO:0000256" key="4">
    <source>
        <dbReference type="ARBA" id="ARBA00020295"/>
    </source>
</evidence>
<evidence type="ECO:0000256" key="6">
    <source>
        <dbReference type="ARBA" id="ARBA00022679"/>
    </source>
</evidence>
<keyword evidence="12" id="KW-1185">Reference proteome</keyword>
<evidence type="ECO:0000256" key="10">
    <source>
        <dbReference type="RuleBase" id="RU361207"/>
    </source>
</evidence>
<keyword evidence="7 10" id="KW-0119">Carbohydrate metabolism</keyword>
<comment type="catalytic activity">
    <reaction evidence="1 10">
        <text>Transfers a segment of a (1-&gt;4)-alpha-D-glucan to a new position in an acceptor, which may be glucose or a (1-&gt;4)-alpha-D-glucan.</text>
        <dbReference type="EC" id="2.4.1.25"/>
    </reaction>
</comment>
<evidence type="ECO:0000313" key="11">
    <source>
        <dbReference type="EMBL" id="AFS78038.1"/>
    </source>
</evidence>
<evidence type="ECO:0000313" key="12">
    <source>
        <dbReference type="Proteomes" id="UP000006094"/>
    </source>
</evidence>
<dbReference type="EC" id="2.4.1.25" evidence="3 10"/>
<keyword evidence="5 10" id="KW-0328">Glycosyltransferase</keyword>
<dbReference type="SUPFAM" id="SSF51445">
    <property type="entry name" value="(Trans)glycosidases"/>
    <property type="match status" value="1"/>
</dbReference>
<dbReference type="KEGG" id="cad:Curi_c10240"/>
<dbReference type="Proteomes" id="UP000006094">
    <property type="component" value="Chromosome"/>
</dbReference>
<evidence type="ECO:0000256" key="5">
    <source>
        <dbReference type="ARBA" id="ARBA00022676"/>
    </source>
</evidence>
<evidence type="ECO:0000256" key="3">
    <source>
        <dbReference type="ARBA" id="ARBA00012560"/>
    </source>
</evidence>
<dbReference type="EMBL" id="CP003326">
    <property type="protein sequence ID" value="AFS78038.1"/>
    <property type="molecule type" value="Genomic_DNA"/>
</dbReference>
<dbReference type="PANTHER" id="PTHR32438">
    <property type="entry name" value="4-ALPHA-GLUCANOTRANSFERASE DPE1, CHLOROPLASTIC/AMYLOPLASTIC"/>
    <property type="match status" value="1"/>
</dbReference>
<evidence type="ECO:0000256" key="2">
    <source>
        <dbReference type="ARBA" id="ARBA00005684"/>
    </source>
</evidence>
<dbReference type="GO" id="GO:0005975">
    <property type="term" value="P:carbohydrate metabolic process"/>
    <property type="evidence" value="ECO:0007669"/>
    <property type="project" value="InterPro"/>
</dbReference>
<dbReference type="Pfam" id="PF02446">
    <property type="entry name" value="Glyco_hydro_77"/>
    <property type="match status" value="1"/>
</dbReference>
<dbReference type="PANTHER" id="PTHR32438:SF5">
    <property type="entry name" value="4-ALPHA-GLUCANOTRANSFERASE DPE1, CHLOROPLASTIC_AMYLOPLASTIC"/>
    <property type="match status" value="1"/>
</dbReference>
<reference evidence="11 12" key="1">
    <citation type="journal article" date="2012" name="PLoS ONE">
        <title>The purine-utilizing bacterium Clostridium acidurici 9a: a genome-guided metabolic reconsideration.</title>
        <authorList>
            <person name="Hartwich K."/>
            <person name="Poehlein A."/>
            <person name="Daniel R."/>
        </authorList>
    </citation>
    <scope>NUCLEOTIDE SEQUENCE [LARGE SCALE GENOMIC DNA]</scope>
    <source>
        <strain evidence="12">ATCC 7906 / DSM 604 / BCRC 14475 / CIP 104303 / KCTC 5404 / NCIMB 10678 / 9a</strain>
    </source>
</reference>
<dbReference type="STRING" id="1128398.Curi_c10240"/>
<evidence type="ECO:0000256" key="7">
    <source>
        <dbReference type="ARBA" id="ARBA00023277"/>
    </source>
</evidence>
<sequence>MKRSSGILMSITSLPNAYGIGTFGKEAYEFVDFLNKSGQSYWQVLPLNPTSFGDSPYQSPSAFAGNPYFIDFELLERDNLLKKSDYEFIDFGCDEERIDYEKIFKNKMKVLRIAFTNKDEIEDEDIKKFRKENQYWVEDYALYMALKYKFDLKSWQDWDKDIKIREKEKVNYYKKKLKEEIDYWIFIQFLFFKQWNNLKDYANRKRIKIIGDVPIYVAEDSADTWANSEIFLLDDNRVPIVVSGVPPDGFSSDGQLWGNPIYNWDLLEERNFDWWIERLTMNLNLYDVIRIDHFRGFESYWQVKYGERTAVNGEWVKGPNIRFFKTVYNCLGNIPIIVEDLGYLTKEVLELRDKLGYPGMKILQFAFDSDENNDYLPHNYDRNCVAYTGTHDNNTVIGWLDNTDRRVLEFCSKYLGLNQEEGYNWGMIRGTWASIANLSIAQLQDFLSIDSKGRMNIPSKVDGNWQWRLKKEQLTSDLAEKIYSLTKMYRRIRD</sequence>
<dbReference type="PATRIC" id="fig|1128398.3.peg.1025"/>
<dbReference type="InterPro" id="IPR017853">
    <property type="entry name" value="GH"/>
</dbReference>
<dbReference type="NCBIfam" id="NF011080">
    <property type="entry name" value="PRK14508.1-3"/>
    <property type="match status" value="1"/>
</dbReference>
<accession>K0AVY0</accession>
<evidence type="ECO:0000256" key="9">
    <source>
        <dbReference type="ARBA" id="ARBA00031501"/>
    </source>
</evidence>
<evidence type="ECO:0000256" key="1">
    <source>
        <dbReference type="ARBA" id="ARBA00000439"/>
    </source>
</evidence>
<dbReference type="InterPro" id="IPR003385">
    <property type="entry name" value="Glyco_hydro_77"/>
</dbReference>
<dbReference type="AlphaFoldDB" id="K0AVY0"/>
<dbReference type="eggNOG" id="COG1640">
    <property type="taxonomic scope" value="Bacteria"/>
</dbReference>
<dbReference type="NCBIfam" id="TIGR00217">
    <property type="entry name" value="malQ"/>
    <property type="match status" value="1"/>
</dbReference>
<keyword evidence="6 10" id="KW-0808">Transferase</keyword>
<dbReference type="GO" id="GO:0004134">
    <property type="term" value="F:4-alpha-glucanotransferase activity"/>
    <property type="evidence" value="ECO:0007669"/>
    <property type="project" value="UniProtKB-EC"/>
</dbReference>
<comment type="similarity">
    <text evidence="2 10">Belongs to the disproportionating enzyme family.</text>
</comment>
<organism evidence="11 12">
    <name type="scientific">Gottschalkia acidurici (strain ATCC 7906 / DSM 604 / BCRC 14475 / CIP 104303 / KCTC 5404 / NCIMB 10678 / 9a)</name>
    <name type="common">Clostridium acidurici</name>
    <dbReference type="NCBI Taxonomy" id="1128398"/>
    <lineage>
        <taxon>Bacteria</taxon>
        <taxon>Bacillati</taxon>
        <taxon>Bacillota</taxon>
        <taxon>Tissierellia</taxon>
        <taxon>Tissierellales</taxon>
        <taxon>Gottschalkiaceae</taxon>
        <taxon>Gottschalkia</taxon>
    </lineage>
</organism>
<dbReference type="Gene3D" id="3.20.20.80">
    <property type="entry name" value="Glycosidases"/>
    <property type="match status" value="1"/>
</dbReference>